<evidence type="ECO:0000313" key="1">
    <source>
        <dbReference type="EMBL" id="KAJ3255325.1"/>
    </source>
</evidence>
<name>A0AAD5Y4N8_9FUNG</name>
<dbReference type="EMBL" id="JADGKB010000068">
    <property type="protein sequence ID" value="KAJ3255325.1"/>
    <property type="molecule type" value="Genomic_DNA"/>
</dbReference>
<reference evidence="1" key="1">
    <citation type="submission" date="2020-05" db="EMBL/GenBank/DDBJ databases">
        <title>Phylogenomic resolution of chytrid fungi.</title>
        <authorList>
            <person name="Stajich J.E."/>
            <person name="Amses K."/>
            <person name="Simmons R."/>
            <person name="Seto K."/>
            <person name="Myers J."/>
            <person name="Bonds A."/>
            <person name="Quandt C.A."/>
            <person name="Barry K."/>
            <person name="Liu P."/>
            <person name="Grigoriev I."/>
            <person name="Longcore J.E."/>
            <person name="James T.Y."/>
        </authorList>
    </citation>
    <scope>NUCLEOTIDE SEQUENCE</scope>
    <source>
        <strain evidence="1">PLAUS21</strain>
    </source>
</reference>
<comment type="caution">
    <text evidence="1">The sequence shown here is derived from an EMBL/GenBank/DDBJ whole genome shotgun (WGS) entry which is preliminary data.</text>
</comment>
<accession>A0AAD5Y4N8</accession>
<proteinExistence type="predicted"/>
<protein>
    <submittedName>
        <fullName evidence="1">Uncharacterized protein</fullName>
    </submittedName>
</protein>
<sequence>MASFLCGYEDTNILIQQLASSLSDRDILKISTLVEENILSSFDDPSRFESVLKTEDIDVGDGTILDYFRLCIRLNEKKAFIDHLNTPAQHDLFVHLFQFLPKLLNEFRQSVALSEFIGNYFKLVDQILKALMKHTNVNSDNKDETDQQVIQDLIVPLTAFAEFFYPVLVKMAKVVGTTKELQMITSLADFLIEYILRLDESKAKTSYHKDLKERLFALDETVRNQIFSEIQAIITSCESGVDETKWPRCTTVDKYLTPWCYDQILTLSL</sequence>
<dbReference type="AlphaFoldDB" id="A0AAD5Y4N8"/>
<gene>
    <name evidence="1" type="ORF">HK103_006348</name>
</gene>
<evidence type="ECO:0000313" key="2">
    <source>
        <dbReference type="Proteomes" id="UP001210925"/>
    </source>
</evidence>
<organism evidence="1 2">
    <name type="scientific">Boothiomyces macroporosus</name>
    <dbReference type="NCBI Taxonomy" id="261099"/>
    <lineage>
        <taxon>Eukaryota</taxon>
        <taxon>Fungi</taxon>
        <taxon>Fungi incertae sedis</taxon>
        <taxon>Chytridiomycota</taxon>
        <taxon>Chytridiomycota incertae sedis</taxon>
        <taxon>Chytridiomycetes</taxon>
        <taxon>Rhizophydiales</taxon>
        <taxon>Terramycetaceae</taxon>
        <taxon>Boothiomyces</taxon>
    </lineage>
</organism>
<dbReference type="Proteomes" id="UP001210925">
    <property type="component" value="Unassembled WGS sequence"/>
</dbReference>
<keyword evidence="2" id="KW-1185">Reference proteome</keyword>